<dbReference type="CDD" id="cd04664">
    <property type="entry name" value="NUDIX_DHNTPase_like"/>
    <property type="match status" value="1"/>
</dbReference>
<name>A0A2T0RZ54_9RHOB</name>
<dbReference type="PROSITE" id="PS00893">
    <property type="entry name" value="NUDIX_BOX"/>
    <property type="match status" value="1"/>
</dbReference>
<dbReference type="PANTHER" id="PTHR21340">
    <property type="entry name" value="DIADENOSINE 5,5-P1,P4-TETRAPHOSPHATE PYROPHOSPHOHYDROLASE MUTT"/>
    <property type="match status" value="1"/>
</dbReference>
<evidence type="ECO:0000313" key="5">
    <source>
        <dbReference type="Proteomes" id="UP000239480"/>
    </source>
</evidence>
<evidence type="ECO:0000259" key="3">
    <source>
        <dbReference type="PROSITE" id="PS51462"/>
    </source>
</evidence>
<accession>A0A2T0RZ54</accession>
<dbReference type="Proteomes" id="UP000239480">
    <property type="component" value="Unassembled WGS sequence"/>
</dbReference>
<dbReference type="Pfam" id="PF00293">
    <property type="entry name" value="NUDIX"/>
    <property type="match status" value="1"/>
</dbReference>
<dbReference type="SUPFAM" id="SSF55811">
    <property type="entry name" value="Nudix"/>
    <property type="match status" value="1"/>
</dbReference>
<reference evidence="4 5" key="1">
    <citation type="submission" date="2018-03" db="EMBL/GenBank/DDBJ databases">
        <title>Genomic Encyclopedia of Archaeal and Bacterial Type Strains, Phase II (KMG-II): from individual species to whole genera.</title>
        <authorList>
            <person name="Goeker M."/>
        </authorList>
    </citation>
    <scope>NUCLEOTIDE SEQUENCE [LARGE SCALE GENOMIC DNA]</scope>
    <source>
        <strain evidence="4 5">DSM 29328</strain>
    </source>
</reference>
<dbReference type="GO" id="GO:0006754">
    <property type="term" value="P:ATP biosynthetic process"/>
    <property type="evidence" value="ECO:0007669"/>
    <property type="project" value="TreeGrafter"/>
</dbReference>
<keyword evidence="2 4" id="KW-0378">Hydrolase</keyword>
<evidence type="ECO:0000313" key="4">
    <source>
        <dbReference type="EMBL" id="PRY26448.1"/>
    </source>
</evidence>
<dbReference type="AlphaFoldDB" id="A0A2T0RZ54"/>
<protein>
    <submittedName>
        <fullName evidence="4">dATP pyrophosphohydrolase</fullName>
    </submittedName>
</protein>
<dbReference type="InterPro" id="IPR051325">
    <property type="entry name" value="Nudix_hydrolase_domain"/>
</dbReference>
<keyword evidence="5" id="KW-1185">Reference proteome</keyword>
<dbReference type="RefSeq" id="WP_106203210.1">
    <property type="nucleotide sequence ID" value="NZ_PVTD01000001.1"/>
</dbReference>
<dbReference type="InterPro" id="IPR015797">
    <property type="entry name" value="NUDIX_hydrolase-like_dom_sf"/>
</dbReference>
<dbReference type="Gene3D" id="3.90.79.10">
    <property type="entry name" value="Nucleoside Triphosphate Pyrophosphohydrolase"/>
    <property type="match status" value="1"/>
</dbReference>
<dbReference type="InterPro" id="IPR000086">
    <property type="entry name" value="NUDIX_hydrolase_dom"/>
</dbReference>
<comment type="cofactor">
    <cofactor evidence="1">
        <name>Mg(2+)</name>
        <dbReference type="ChEBI" id="CHEBI:18420"/>
    </cofactor>
</comment>
<sequence>MQEIPIRAFGVSLFAIRVTDLPHEVLLLERIESLVREWCQVAGGIAPGETAWQAALRELEEETGVTPDALYSADTCEQFYEADRDRITIFPVFVAIVDASAEVVLNHEHSAYRWVGFDEAAEMVAFGGQRRVLRWIEEEFVKRRPSRHLRIAFS</sequence>
<dbReference type="InterPro" id="IPR020084">
    <property type="entry name" value="NUDIX_hydrolase_CS"/>
</dbReference>
<organism evidence="4 5">
    <name type="scientific">Aliiruegeria haliotis</name>
    <dbReference type="NCBI Taxonomy" id="1280846"/>
    <lineage>
        <taxon>Bacteria</taxon>
        <taxon>Pseudomonadati</taxon>
        <taxon>Pseudomonadota</taxon>
        <taxon>Alphaproteobacteria</taxon>
        <taxon>Rhodobacterales</taxon>
        <taxon>Roseobacteraceae</taxon>
        <taxon>Aliiruegeria</taxon>
    </lineage>
</organism>
<dbReference type="PROSITE" id="PS51462">
    <property type="entry name" value="NUDIX"/>
    <property type="match status" value="1"/>
</dbReference>
<evidence type="ECO:0000256" key="2">
    <source>
        <dbReference type="ARBA" id="ARBA00022801"/>
    </source>
</evidence>
<dbReference type="PANTHER" id="PTHR21340:SF0">
    <property type="entry name" value="BIS(5'-NUCLEOSYL)-TETRAPHOSPHATASE [ASYMMETRICAL]"/>
    <property type="match status" value="1"/>
</dbReference>
<dbReference type="GO" id="GO:0004081">
    <property type="term" value="F:bis(5'-nucleosyl)-tetraphosphatase (asymmetrical) activity"/>
    <property type="evidence" value="ECO:0007669"/>
    <property type="project" value="TreeGrafter"/>
</dbReference>
<dbReference type="OrthoDB" id="9761969at2"/>
<dbReference type="GO" id="GO:0006167">
    <property type="term" value="P:AMP biosynthetic process"/>
    <property type="evidence" value="ECO:0007669"/>
    <property type="project" value="TreeGrafter"/>
</dbReference>
<comment type="caution">
    <text evidence="4">The sequence shown here is derived from an EMBL/GenBank/DDBJ whole genome shotgun (WGS) entry which is preliminary data.</text>
</comment>
<proteinExistence type="predicted"/>
<gene>
    <name evidence="4" type="ORF">CLV78_101543</name>
</gene>
<dbReference type="EMBL" id="PVTD01000001">
    <property type="protein sequence ID" value="PRY26448.1"/>
    <property type="molecule type" value="Genomic_DNA"/>
</dbReference>
<feature type="domain" description="Nudix hydrolase" evidence="3">
    <location>
        <begin position="4"/>
        <end position="137"/>
    </location>
</feature>
<evidence type="ECO:0000256" key="1">
    <source>
        <dbReference type="ARBA" id="ARBA00001946"/>
    </source>
</evidence>